<feature type="transmembrane region" description="Helical" evidence="7">
    <location>
        <begin position="149"/>
        <end position="168"/>
    </location>
</feature>
<dbReference type="RefSeq" id="WP_184688382.1">
    <property type="nucleotide sequence ID" value="NZ_JACHJN010000001.1"/>
</dbReference>
<feature type="transmembrane region" description="Helical" evidence="7">
    <location>
        <begin position="90"/>
        <end position="111"/>
    </location>
</feature>
<feature type="transmembrane region" description="Helical" evidence="7">
    <location>
        <begin position="189"/>
        <end position="219"/>
    </location>
</feature>
<keyword evidence="10" id="KW-1185">Reference proteome</keyword>
<evidence type="ECO:0000313" key="10">
    <source>
        <dbReference type="Proteomes" id="UP000547510"/>
    </source>
</evidence>
<comment type="subcellular location">
    <subcellularLocation>
        <location evidence="1 7">Cell membrane</location>
        <topology evidence="1 7">Multi-pass membrane protein</topology>
    </subcellularLocation>
</comment>
<protein>
    <submittedName>
        <fullName evidence="9">Sulfonate transport system permease protein</fullName>
    </submittedName>
</protein>
<keyword evidence="4 7" id="KW-0812">Transmembrane</keyword>
<keyword evidence="5 7" id="KW-1133">Transmembrane helix</keyword>
<dbReference type="GO" id="GO:0005886">
    <property type="term" value="C:plasma membrane"/>
    <property type="evidence" value="ECO:0007669"/>
    <property type="project" value="UniProtKB-SubCell"/>
</dbReference>
<sequence length="281" mass="30260">MTMAPVRAAPAVTALETPEFLGTRSRNRLLSLVLRGSVPALILVAWWYSTTHGLVSTEVLASPGQVVRAFWELVNTGQLWDYGLASFRRAGLGVGIGVSTALVLGLVSGLTRLGEELVDATVQIIRVVPFLALVPLFISWFGVDEAFKVALIAVSSASPMYAYTYLGVRSVDRKVIEAVRGFGLRGFRLALGVIVPSALPNILMALRICLGISLVGLIAAEQVGATEGIGYLVTLAQQYYRNDYMVLCIVIYALIGIGVDLVIRLVERTAMPWRRHGTASG</sequence>
<evidence type="ECO:0000259" key="8">
    <source>
        <dbReference type="PROSITE" id="PS50928"/>
    </source>
</evidence>
<reference evidence="9 10" key="1">
    <citation type="submission" date="2020-08" db="EMBL/GenBank/DDBJ databases">
        <title>Genomic Encyclopedia of Type Strains, Phase III (KMG-III): the genomes of soil and plant-associated and newly described type strains.</title>
        <authorList>
            <person name="Whitman W."/>
        </authorList>
    </citation>
    <scope>NUCLEOTIDE SEQUENCE [LARGE SCALE GENOMIC DNA]</scope>
    <source>
        <strain evidence="9 10">CECT 8640</strain>
    </source>
</reference>
<dbReference type="Gene3D" id="1.10.3720.10">
    <property type="entry name" value="MetI-like"/>
    <property type="match status" value="1"/>
</dbReference>
<dbReference type="Proteomes" id="UP000547510">
    <property type="component" value="Unassembled WGS sequence"/>
</dbReference>
<feature type="transmembrane region" description="Helical" evidence="7">
    <location>
        <begin position="29"/>
        <end position="48"/>
    </location>
</feature>
<name>A0A841CEZ7_9PSEU</name>
<dbReference type="InterPro" id="IPR035906">
    <property type="entry name" value="MetI-like_sf"/>
</dbReference>
<evidence type="ECO:0000256" key="5">
    <source>
        <dbReference type="ARBA" id="ARBA00022989"/>
    </source>
</evidence>
<feature type="domain" description="ABC transmembrane type-1" evidence="8">
    <location>
        <begin position="87"/>
        <end position="263"/>
    </location>
</feature>
<accession>A0A841CEZ7</accession>
<dbReference type="GO" id="GO:0055085">
    <property type="term" value="P:transmembrane transport"/>
    <property type="evidence" value="ECO:0007669"/>
    <property type="project" value="InterPro"/>
</dbReference>
<dbReference type="PROSITE" id="PS50928">
    <property type="entry name" value="ABC_TM1"/>
    <property type="match status" value="1"/>
</dbReference>
<comment type="similarity">
    <text evidence="7">Belongs to the binding-protein-dependent transport system permease family.</text>
</comment>
<dbReference type="AlphaFoldDB" id="A0A841CEZ7"/>
<dbReference type="EMBL" id="JACHJN010000001">
    <property type="protein sequence ID" value="MBB5954306.1"/>
    <property type="molecule type" value="Genomic_DNA"/>
</dbReference>
<evidence type="ECO:0000256" key="6">
    <source>
        <dbReference type="ARBA" id="ARBA00023136"/>
    </source>
</evidence>
<keyword evidence="6 7" id="KW-0472">Membrane</keyword>
<keyword evidence="3" id="KW-1003">Cell membrane</keyword>
<dbReference type="InterPro" id="IPR000515">
    <property type="entry name" value="MetI-like"/>
</dbReference>
<dbReference type="Pfam" id="PF00528">
    <property type="entry name" value="BPD_transp_1"/>
    <property type="match status" value="1"/>
</dbReference>
<evidence type="ECO:0000313" key="9">
    <source>
        <dbReference type="EMBL" id="MBB5954306.1"/>
    </source>
</evidence>
<evidence type="ECO:0000256" key="7">
    <source>
        <dbReference type="RuleBase" id="RU363032"/>
    </source>
</evidence>
<evidence type="ECO:0000256" key="3">
    <source>
        <dbReference type="ARBA" id="ARBA00022475"/>
    </source>
</evidence>
<proteinExistence type="inferred from homology"/>
<comment type="caution">
    <text evidence="9">The sequence shown here is derived from an EMBL/GenBank/DDBJ whole genome shotgun (WGS) entry which is preliminary data.</text>
</comment>
<dbReference type="CDD" id="cd06261">
    <property type="entry name" value="TM_PBP2"/>
    <property type="match status" value="1"/>
</dbReference>
<dbReference type="PANTHER" id="PTHR30151:SF38">
    <property type="entry name" value="ALIPHATIC SULFONATES TRANSPORT PERMEASE PROTEIN SSUC-RELATED"/>
    <property type="match status" value="1"/>
</dbReference>
<feature type="transmembrane region" description="Helical" evidence="7">
    <location>
        <begin position="244"/>
        <end position="266"/>
    </location>
</feature>
<evidence type="ECO:0000256" key="2">
    <source>
        <dbReference type="ARBA" id="ARBA00022448"/>
    </source>
</evidence>
<evidence type="ECO:0000256" key="1">
    <source>
        <dbReference type="ARBA" id="ARBA00004651"/>
    </source>
</evidence>
<evidence type="ECO:0000256" key="4">
    <source>
        <dbReference type="ARBA" id="ARBA00022692"/>
    </source>
</evidence>
<organism evidence="9 10">
    <name type="scientific">Saccharothrix tamanrassetensis</name>
    <dbReference type="NCBI Taxonomy" id="1051531"/>
    <lineage>
        <taxon>Bacteria</taxon>
        <taxon>Bacillati</taxon>
        <taxon>Actinomycetota</taxon>
        <taxon>Actinomycetes</taxon>
        <taxon>Pseudonocardiales</taxon>
        <taxon>Pseudonocardiaceae</taxon>
        <taxon>Saccharothrix</taxon>
    </lineage>
</organism>
<dbReference type="PANTHER" id="PTHR30151">
    <property type="entry name" value="ALKANE SULFONATE ABC TRANSPORTER-RELATED, MEMBRANE SUBUNIT"/>
    <property type="match status" value="1"/>
</dbReference>
<dbReference type="SUPFAM" id="SSF161098">
    <property type="entry name" value="MetI-like"/>
    <property type="match status" value="1"/>
</dbReference>
<gene>
    <name evidence="9" type="ORF">FHS29_000876</name>
</gene>
<feature type="transmembrane region" description="Helical" evidence="7">
    <location>
        <begin position="123"/>
        <end position="143"/>
    </location>
</feature>
<keyword evidence="2 7" id="KW-0813">Transport</keyword>